<gene>
    <name evidence="1" type="ORF">LCPAC102_00210</name>
</gene>
<accession>A0A481Z405</accession>
<name>A0A481Z405_9VIRU</name>
<reference evidence="1" key="1">
    <citation type="journal article" date="2019" name="MBio">
        <title>Virus Genomes from Deep Sea Sediments Expand the Ocean Megavirome and Support Independent Origins of Viral Gigantism.</title>
        <authorList>
            <person name="Backstrom D."/>
            <person name="Yutin N."/>
            <person name="Jorgensen S.L."/>
            <person name="Dharamshi J."/>
            <person name="Homa F."/>
            <person name="Zaremba-Niedwiedzka K."/>
            <person name="Spang A."/>
            <person name="Wolf Y.I."/>
            <person name="Koonin E.V."/>
            <person name="Ettema T.J."/>
        </authorList>
    </citation>
    <scope>NUCLEOTIDE SEQUENCE</scope>
</reference>
<sequence>MNQLSIRDKELYPESLKFTLDQLTINENPNVVGSTAYIQHKYPSDVDVYEVVTVSMNQDNAVKFYASQIKNIIEKIIINENLFFADMKIGIDPRFEVNLNNTNIQDRRNIALDFLKNKLIDDNVYLKLYKLADNKDKYFNYIRNFRILRWTQNEIIKEKKTLSGDKFITLNMAVQQDALIKLDVITWIISRYVSVEVFFNLQYKDLGTGQIIAFHQIPSYVQTMVHDIEFYSQPSKYNPLKVAKRMWSLSRITECSDLLKEINPLLSSNSAALNQIVGDIESIDIMFDEINENVLTTSDIDRVFLEILGFQKRIANHDLNVDFIESKIQEIYEIYDKWDKLGKPLYECDDNNKCYCLQIKNMLTIINIIASILKIDIIEKSDKFLKQVNAMNITCNNPRFIKI</sequence>
<proteinExistence type="predicted"/>
<keyword evidence="1" id="KW-0808">Transferase</keyword>
<evidence type="ECO:0000313" key="1">
    <source>
        <dbReference type="EMBL" id="QBK90111.1"/>
    </source>
</evidence>
<organism evidence="1">
    <name type="scientific">Pithovirus LCPAC102</name>
    <dbReference type="NCBI Taxonomy" id="2506587"/>
    <lineage>
        <taxon>Viruses</taxon>
        <taxon>Pithoviruses</taxon>
    </lineage>
</organism>
<dbReference type="EMBL" id="MK500465">
    <property type="protein sequence ID" value="QBK90111.1"/>
    <property type="molecule type" value="Genomic_DNA"/>
</dbReference>
<dbReference type="GO" id="GO:0016740">
    <property type="term" value="F:transferase activity"/>
    <property type="evidence" value="ECO:0007669"/>
    <property type="project" value="UniProtKB-KW"/>
</dbReference>
<protein>
    <submittedName>
        <fullName evidence="1">Nucleotidyl transferase</fullName>
    </submittedName>
</protein>